<dbReference type="Gene3D" id="3.40.50.10610">
    <property type="entry name" value="ABC-type transport auxiliary lipoprotein component"/>
    <property type="match status" value="1"/>
</dbReference>
<accession>A0A933I9I1</accession>
<protein>
    <recommendedName>
        <fullName evidence="4">Penicillin-binding protein activator LpoB</fullName>
    </recommendedName>
</protein>
<dbReference type="PROSITE" id="PS51257">
    <property type="entry name" value="PROKAR_LIPOPROTEIN"/>
    <property type="match status" value="1"/>
</dbReference>
<name>A0A933I9I1_UNCT6</name>
<sequence>MKQRILLRTALLLLGALAAGGCASARVKGNIYKKGPIDLKTAKFAVLPFNSASSGKTMSERVSTDGNAIADILTIEMLFKGYQVLERDKVKDIFKEVALSQSITISSDDPKKISEMGKYLGVDYIVYGSVIQYDFELAKGGMLSRGGGWKTAVGISARVVDVKSASVVMICTASQSGSDLAEALGGISQAFTNALSEEKIYVWQ</sequence>
<evidence type="ECO:0000256" key="1">
    <source>
        <dbReference type="SAM" id="SignalP"/>
    </source>
</evidence>
<comment type="caution">
    <text evidence="2">The sequence shown here is derived from an EMBL/GenBank/DDBJ whole genome shotgun (WGS) entry which is preliminary data.</text>
</comment>
<keyword evidence="1" id="KW-0732">Signal</keyword>
<dbReference type="AlphaFoldDB" id="A0A933I9I1"/>
<dbReference type="GO" id="GO:0030288">
    <property type="term" value="C:outer membrane-bounded periplasmic space"/>
    <property type="evidence" value="ECO:0007669"/>
    <property type="project" value="InterPro"/>
</dbReference>
<dbReference type="EMBL" id="JACQXR010000045">
    <property type="protein sequence ID" value="MBI4726345.1"/>
    <property type="molecule type" value="Genomic_DNA"/>
</dbReference>
<gene>
    <name evidence="2" type="ORF">HY768_03825</name>
</gene>
<evidence type="ECO:0008006" key="4">
    <source>
        <dbReference type="Google" id="ProtNLM"/>
    </source>
</evidence>
<dbReference type="Proteomes" id="UP000736328">
    <property type="component" value="Unassembled WGS sequence"/>
</dbReference>
<feature type="signal peptide" evidence="1">
    <location>
        <begin position="1"/>
        <end position="25"/>
    </location>
</feature>
<feature type="chain" id="PRO_5037504234" description="Penicillin-binding protein activator LpoB" evidence="1">
    <location>
        <begin position="26"/>
        <end position="204"/>
    </location>
</feature>
<evidence type="ECO:0000313" key="3">
    <source>
        <dbReference type="Proteomes" id="UP000736328"/>
    </source>
</evidence>
<dbReference type="Pfam" id="PF03783">
    <property type="entry name" value="CsgG"/>
    <property type="match status" value="1"/>
</dbReference>
<dbReference type="InterPro" id="IPR005534">
    <property type="entry name" value="Curli_assmbl/transp-comp_CsgG"/>
</dbReference>
<organism evidence="2 3">
    <name type="scientific">candidate division TA06 bacterium</name>
    <dbReference type="NCBI Taxonomy" id="2250710"/>
    <lineage>
        <taxon>Bacteria</taxon>
        <taxon>Bacteria division TA06</taxon>
    </lineage>
</organism>
<proteinExistence type="predicted"/>
<reference evidence="2" key="1">
    <citation type="submission" date="2020-07" db="EMBL/GenBank/DDBJ databases">
        <title>Huge and variable diversity of episymbiotic CPR bacteria and DPANN archaea in groundwater ecosystems.</title>
        <authorList>
            <person name="He C.Y."/>
            <person name="Keren R."/>
            <person name="Whittaker M."/>
            <person name="Farag I.F."/>
            <person name="Doudna J."/>
            <person name="Cate J.H.D."/>
            <person name="Banfield J.F."/>
        </authorList>
    </citation>
    <scope>NUCLEOTIDE SEQUENCE</scope>
    <source>
        <strain evidence="2">NC_groundwater_1520_Pr4_B-0.1um_53_5</strain>
    </source>
</reference>
<evidence type="ECO:0000313" key="2">
    <source>
        <dbReference type="EMBL" id="MBI4726345.1"/>
    </source>
</evidence>